<organism evidence="2 3">
    <name type="scientific">Faecalibacter macacae</name>
    <dbReference type="NCBI Taxonomy" id="1859289"/>
    <lineage>
        <taxon>Bacteria</taxon>
        <taxon>Pseudomonadati</taxon>
        <taxon>Bacteroidota</taxon>
        <taxon>Flavobacteriia</taxon>
        <taxon>Flavobacteriales</taxon>
        <taxon>Weeksellaceae</taxon>
        <taxon>Faecalibacter</taxon>
    </lineage>
</organism>
<dbReference type="PROSITE" id="PS51257">
    <property type="entry name" value="PROKAR_LIPOPROTEIN"/>
    <property type="match status" value="1"/>
</dbReference>
<proteinExistence type="predicted"/>
<evidence type="ECO:0008006" key="4">
    <source>
        <dbReference type="Google" id="ProtNLM"/>
    </source>
</evidence>
<dbReference type="Proteomes" id="UP000275348">
    <property type="component" value="Unassembled WGS sequence"/>
</dbReference>
<keyword evidence="3" id="KW-1185">Reference proteome</keyword>
<keyword evidence="1" id="KW-0732">Signal</keyword>
<protein>
    <recommendedName>
        <fullName evidence="4">Lipoprotein</fullName>
    </recommendedName>
</protein>
<gene>
    <name evidence="2" type="ORF">EAH69_06845</name>
</gene>
<name>A0A3L9MCG2_9FLAO</name>
<reference evidence="2 3" key="1">
    <citation type="submission" date="2018-10" db="EMBL/GenBank/DDBJ databases">
        <authorList>
            <person name="Chen X."/>
        </authorList>
    </citation>
    <scope>NUCLEOTIDE SEQUENCE [LARGE SCALE GENOMIC DNA]</scope>
    <source>
        <strain evidence="2 3">YIM 102668</strain>
    </source>
</reference>
<accession>A0A3L9MCG2</accession>
<evidence type="ECO:0000313" key="2">
    <source>
        <dbReference type="EMBL" id="RLZ10501.1"/>
    </source>
</evidence>
<comment type="caution">
    <text evidence="2">The sequence shown here is derived from an EMBL/GenBank/DDBJ whole genome shotgun (WGS) entry which is preliminary data.</text>
</comment>
<dbReference type="AlphaFoldDB" id="A0A3L9MCG2"/>
<sequence>MKKLVFASFAVTGLLLASCGNEKKTEVVVEDTVVVDTVDTVVDSTVVDAPVVDSVIVEDSVAPAAPVEAQ</sequence>
<evidence type="ECO:0000256" key="1">
    <source>
        <dbReference type="SAM" id="SignalP"/>
    </source>
</evidence>
<dbReference type="RefSeq" id="WP_121934447.1">
    <property type="nucleotide sequence ID" value="NZ_RDOJ01000007.1"/>
</dbReference>
<evidence type="ECO:0000313" key="3">
    <source>
        <dbReference type="Proteomes" id="UP000275348"/>
    </source>
</evidence>
<feature type="chain" id="PRO_5017931455" description="Lipoprotein" evidence="1">
    <location>
        <begin position="18"/>
        <end position="70"/>
    </location>
</feature>
<dbReference type="EMBL" id="RDOJ01000007">
    <property type="protein sequence ID" value="RLZ10501.1"/>
    <property type="molecule type" value="Genomic_DNA"/>
</dbReference>
<feature type="signal peptide" evidence="1">
    <location>
        <begin position="1"/>
        <end position="17"/>
    </location>
</feature>